<dbReference type="InterPro" id="IPR033469">
    <property type="entry name" value="CYTH-like_dom_sf"/>
</dbReference>
<dbReference type="CDD" id="cd07374">
    <property type="entry name" value="CYTH-like_Pase"/>
    <property type="match status" value="1"/>
</dbReference>
<reference evidence="5" key="1">
    <citation type="journal article" date="2019" name="Int. J. Syst. Evol. Microbiol.">
        <title>The Global Catalogue of Microorganisms (GCM) 10K type strain sequencing project: providing services to taxonomists for standard genome sequencing and annotation.</title>
        <authorList>
            <consortium name="The Broad Institute Genomics Platform"/>
            <consortium name="The Broad Institute Genome Sequencing Center for Infectious Disease"/>
            <person name="Wu L."/>
            <person name="Ma J."/>
        </authorList>
    </citation>
    <scope>NUCLEOTIDE SEQUENCE [LARGE SCALE GENOMIC DNA]</scope>
    <source>
        <strain evidence="5">JCM 17939</strain>
    </source>
</reference>
<dbReference type="PROSITE" id="PS51708">
    <property type="entry name" value="CHAD"/>
    <property type="match status" value="1"/>
</dbReference>
<feature type="compositionally biased region" description="Basic residues" evidence="1">
    <location>
        <begin position="491"/>
        <end position="504"/>
    </location>
</feature>
<comment type="caution">
    <text evidence="4">The sequence shown here is derived from an EMBL/GenBank/DDBJ whole genome shotgun (WGS) entry which is preliminary data.</text>
</comment>
<dbReference type="Pfam" id="PF05235">
    <property type="entry name" value="CHAD"/>
    <property type="match status" value="1"/>
</dbReference>
<keyword evidence="5" id="KW-1185">Reference proteome</keyword>
<evidence type="ECO:0000259" key="2">
    <source>
        <dbReference type="PROSITE" id="PS51707"/>
    </source>
</evidence>
<dbReference type="SMART" id="SM01118">
    <property type="entry name" value="CYTH"/>
    <property type="match status" value="1"/>
</dbReference>
<dbReference type="Gene3D" id="2.40.320.10">
    <property type="entry name" value="Hypothetical Protein Pfu-838710-001"/>
    <property type="match status" value="1"/>
</dbReference>
<feature type="domain" description="CYTH" evidence="2">
    <location>
        <begin position="4"/>
        <end position="199"/>
    </location>
</feature>
<evidence type="ECO:0000313" key="4">
    <source>
        <dbReference type="EMBL" id="GAA4635629.1"/>
    </source>
</evidence>
<dbReference type="SMART" id="SM00880">
    <property type="entry name" value="CHAD"/>
    <property type="match status" value="1"/>
</dbReference>
<dbReference type="InterPro" id="IPR023577">
    <property type="entry name" value="CYTH_domain"/>
</dbReference>
<evidence type="ECO:0000313" key="5">
    <source>
        <dbReference type="Proteomes" id="UP001501442"/>
    </source>
</evidence>
<dbReference type="RefSeq" id="WP_345438569.1">
    <property type="nucleotide sequence ID" value="NZ_BAABHK010000015.1"/>
</dbReference>
<feature type="region of interest" description="Disordered" evidence="1">
    <location>
        <begin position="454"/>
        <end position="504"/>
    </location>
</feature>
<protein>
    <submittedName>
        <fullName evidence="4">CYTH and CHAD domain-containing protein</fullName>
    </submittedName>
</protein>
<feature type="domain" description="CHAD" evidence="3">
    <location>
        <begin position="210"/>
        <end position="494"/>
    </location>
</feature>
<proteinExistence type="predicted"/>
<gene>
    <name evidence="4" type="ORF">GCM10023196_081910</name>
</gene>
<dbReference type="PANTHER" id="PTHR39339">
    <property type="entry name" value="SLR1444 PROTEIN"/>
    <property type="match status" value="1"/>
</dbReference>
<evidence type="ECO:0000259" key="3">
    <source>
        <dbReference type="PROSITE" id="PS51708"/>
    </source>
</evidence>
<dbReference type="PROSITE" id="PS51707">
    <property type="entry name" value="CYTH"/>
    <property type="match status" value="1"/>
</dbReference>
<accession>A0ABP8UN03</accession>
<dbReference type="Gene3D" id="1.40.20.10">
    <property type="entry name" value="CHAD domain"/>
    <property type="match status" value="1"/>
</dbReference>
<dbReference type="InterPro" id="IPR007899">
    <property type="entry name" value="CHAD_dom"/>
</dbReference>
<name>A0ABP8UN03_9ACTN</name>
<feature type="compositionally biased region" description="Basic and acidic residues" evidence="1">
    <location>
        <begin position="470"/>
        <end position="484"/>
    </location>
</feature>
<dbReference type="Pfam" id="PF01928">
    <property type="entry name" value="CYTH"/>
    <property type="match status" value="1"/>
</dbReference>
<evidence type="ECO:0000256" key="1">
    <source>
        <dbReference type="SAM" id="MobiDB-lite"/>
    </source>
</evidence>
<dbReference type="EMBL" id="BAABHK010000015">
    <property type="protein sequence ID" value="GAA4635629.1"/>
    <property type="molecule type" value="Genomic_DNA"/>
</dbReference>
<dbReference type="PANTHER" id="PTHR39339:SF1">
    <property type="entry name" value="CHAD DOMAIN-CONTAINING PROTEIN"/>
    <property type="match status" value="1"/>
</dbReference>
<sequence length="504" mass="55616">MARHTELERKYDADADFVLPDLRKAHVRVGEPATHTLQARYFDTEDLRLAARGITLRRRQGGDDAGWHLKLPAGENTKREIQLPLGDGGEETVPAELATLVTARTRGRPLVPVAEVETRRIERPLLGKKGRVLAKLADDTVHAHPFGRSGGEVRLMAWREIEIEAVTASDDFLAAVGDHLLGAGARESAARSKLARTLEAVPSADRPVDTGTAGGVLVTNLAEHVDTMLANDPLVRLADHDDDTVHKMRVAVRRIRSLLRTHRRMIDPARVAGLDTELKWLADALGEVRDLEVLRARFEQRLADLPDADQRPTWLAAMAEEELRNRDRLRETLSSPRYVALLDALDTFLASPPLVGDRAGRRSRRETAKTVDKAWRTMLRRHARAAELSPGPARDAALHGTRKAAKRARYTAEAAVPALGSPAKKLARRAKRLQGILGAHQDGVIAAERLGEVARRPGTPPAEAFAAGRLAEREERGRERELRDLPAAVKKAAKRRPLRALRGK</sequence>
<organism evidence="4 5">
    <name type="scientific">Actinoallomurus vinaceus</name>
    <dbReference type="NCBI Taxonomy" id="1080074"/>
    <lineage>
        <taxon>Bacteria</taxon>
        <taxon>Bacillati</taxon>
        <taxon>Actinomycetota</taxon>
        <taxon>Actinomycetes</taxon>
        <taxon>Streptosporangiales</taxon>
        <taxon>Thermomonosporaceae</taxon>
        <taxon>Actinoallomurus</taxon>
    </lineage>
</organism>
<dbReference type="SUPFAM" id="SSF55154">
    <property type="entry name" value="CYTH-like phosphatases"/>
    <property type="match status" value="1"/>
</dbReference>
<dbReference type="Proteomes" id="UP001501442">
    <property type="component" value="Unassembled WGS sequence"/>
</dbReference>
<dbReference type="InterPro" id="IPR038186">
    <property type="entry name" value="CHAD_dom_sf"/>
</dbReference>